<proteinExistence type="predicted"/>
<dbReference type="RefSeq" id="WP_254321730.1">
    <property type="nucleotide sequence ID" value="NZ_CP073115.1"/>
</dbReference>
<evidence type="ECO:0000313" key="2">
    <source>
        <dbReference type="EMBL" id="UTG72264.1"/>
    </source>
</evidence>
<reference evidence="1" key="1">
    <citation type="submission" date="2021-04" db="EMBL/GenBank/DDBJ databases">
        <title>Characterizing Neisseria spp. as novel respiratory pathobionts in bronchiectasis.</title>
        <authorList>
            <person name="Li L."/>
            <person name="Mac Aogain M."/>
            <person name="Xu T."/>
            <person name="Jaggi T.K."/>
            <person name="Chan L.Y."/>
            <person name="Keir H.R."/>
            <person name="Dicker A.J."/>
            <person name="Qu J."/>
            <person name="Liu Y."/>
            <person name="Chen H.S."/>
            <person name="Koh M.S."/>
            <person name="Ong T.H."/>
            <person name="Lim A.Y.H."/>
            <person name="Abisheganaden J."/>
            <person name="Low T.B."/>
            <person name="Oliver B.G."/>
            <person name="Tan N.S."/>
            <person name="Fang M."/>
            <person name="Chalmers J.D."/>
            <person name="Chotirmall S.H."/>
        </authorList>
    </citation>
    <scope>NUCLEOTIDE SEQUENCE</scope>
    <source>
        <strain evidence="2">TT0073</strain>
        <strain evidence="1">TT0077</strain>
    </source>
</reference>
<dbReference type="EMBL" id="CP073116">
    <property type="protein sequence ID" value="UTG72264.1"/>
    <property type="molecule type" value="Genomic_DNA"/>
</dbReference>
<dbReference type="Proteomes" id="UP001057305">
    <property type="component" value="Chromosome"/>
</dbReference>
<gene>
    <name evidence="1" type="ORF">KCG54_10735</name>
    <name evidence="2" type="ORF">KCG56_01980</name>
</gene>
<protein>
    <submittedName>
        <fullName evidence="1">Uncharacterized protein</fullName>
    </submittedName>
</protein>
<evidence type="ECO:0000313" key="1">
    <source>
        <dbReference type="EMBL" id="UTG69616.1"/>
    </source>
</evidence>
<sequence length="120" mass="14390">MKITQEIINKFDTFMASLSVDEFQSIVDNSRFDLSFIVEEKNVTCLDDIWGEEEYFSSESIYEKINFIKDFEKQSRLRRFFPFKFDWDAEESLLFLDHFSGNNIQYNTNAFNDCHYELVA</sequence>
<name>A0A9X9HU70_NEISU</name>
<organism evidence="1 3">
    <name type="scientific">Neisseria subflava</name>
    <dbReference type="NCBI Taxonomy" id="28449"/>
    <lineage>
        <taxon>Bacteria</taxon>
        <taxon>Pseudomonadati</taxon>
        <taxon>Pseudomonadota</taxon>
        <taxon>Betaproteobacteria</taxon>
        <taxon>Neisseriales</taxon>
        <taxon>Neisseriaceae</taxon>
        <taxon>Neisseria</taxon>
    </lineage>
</organism>
<dbReference type="EMBL" id="CP073115">
    <property type="protein sequence ID" value="UTG69616.1"/>
    <property type="molecule type" value="Genomic_DNA"/>
</dbReference>
<dbReference type="Proteomes" id="UP001057296">
    <property type="component" value="Chromosome"/>
</dbReference>
<accession>A0A9X9HU70</accession>
<dbReference type="AlphaFoldDB" id="A0A9X9HU70"/>
<evidence type="ECO:0000313" key="3">
    <source>
        <dbReference type="Proteomes" id="UP001057296"/>
    </source>
</evidence>